<keyword evidence="2" id="KW-0378">Hydrolase</keyword>
<accession>A0A8H7SSN5</accession>
<keyword evidence="7" id="KW-1185">Reference proteome</keyword>
<comment type="similarity">
    <text evidence="1">Belongs to the CCR4/nocturin family.</text>
</comment>
<dbReference type="InterPro" id="IPR013083">
    <property type="entry name" value="Znf_RING/FYVE/PHD"/>
</dbReference>
<dbReference type="InterPro" id="IPR011011">
    <property type="entry name" value="Znf_FYVE_PHD"/>
</dbReference>
<dbReference type="InterPro" id="IPR005135">
    <property type="entry name" value="Endo/exonuclease/phosphatase"/>
</dbReference>
<comment type="subcellular location">
    <subcellularLocation>
        <location evidence="4">Nucleus</location>
    </subcellularLocation>
</comment>
<dbReference type="EMBL" id="JAEPRE010000072">
    <property type="protein sequence ID" value="KAG2233688.1"/>
    <property type="molecule type" value="Genomic_DNA"/>
</dbReference>
<feature type="domain" description="YDG" evidence="5">
    <location>
        <begin position="566"/>
        <end position="717"/>
    </location>
</feature>
<reference evidence="6" key="1">
    <citation type="submission" date="2021-01" db="EMBL/GenBank/DDBJ databases">
        <title>Metabolic potential, ecology and presence of endohyphal bacteria is reflected in genomic diversity of Mucoromycotina.</title>
        <authorList>
            <person name="Muszewska A."/>
            <person name="Okrasinska A."/>
            <person name="Steczkiewicz K."/>
            <person name="Drgas O."/>
            <person name="Orlowska M."/>
            <person name="Perlinska-Lenart U."/>
            <person name="Aleksandrzak-Piekarczyk T."/>
            <person name="Szatraj K."/>
            <person name="Zielenkiewicz U."/>
            <person name="Pilsyk S."/>
            <person name="Malc E."/>
            <person name="Mieczkowski P."/>
            <person name="Kruszewska J.S."/>
            <person name="Biernat P."/>
            <person name="Pawlowska J."/>
        </authorList>
    </citation>
    <scope>NUCLEOTIDE SEQUENCE</scope>
    <source>
        <strain evidence="6">WA0000018081</strain>
    </source>
</reference>
<dbReference type="PROSITE" id="PS51015">
    <property type="entry name" value="YDG"/>
    <property type="match status" value="1"/>
</dbReference>
<dbReference type="Proteomes" id="UP000613177">
    <property type="component" value="Unassembled WGS sequence"/>
</dbReference>
<dbReference type="InterPro" id="IPR036987">
    <property type="entry name" value="SRA-YDG_sf"/>
</dbReference>
<dbReference type="SUPFAM" id="SSF88697">
    <property type="entry name" value="PUA domain-like"/>
    <property type="match status" value="1"/>
</dbReference>
<dbReference type="SUPFAM" id="SSF57903">
    <property type="entry name" value="FYVE/PHD zinc finger"/>
    <property type="match status" value="1"/>
</dbReference>
<organism evidence="6 7">
    <name type="scientific">Thamnidium elegans</name>
    <dbReference type="NCBI Taxonomy" id="101142"/>
    <lineage>
        <taxon>Eukaryota</taxon>
        <taxon>Fungi</taxon>
        <taxon>Fungi incertae sedis</taxon>
        <taxon>Mucoromycota</taxon>
        <taxon>Mucoromycotina</taxon>
        <taxon>Mucoromycetes</taxon>
        <taxon>Mucorales</taxon>
        <taxon>Mucorineae</taxon>
        <taxon>Mucoraceae</taxon>
        <taxon>Thamnidium</taxon>
    </lineage>
</organism>
<dbReference type="InterPro" id="IPR036691">
    <property type="entry name" value="Endo/exonu/phosph_ase_sf"/>
</dbReference>
<dbReference type="Gene3D" id="2.30.280.10">
    <property type="entry name" value="SRA-YDG"/>
    <property type="match status" value="1"/>
</dbReference>
<comment type="caution">
    <text evidence="6">The sequence shown here is derived from an EMBL/GenBank/DDBJ whole genome shotgun (WGS) entry which is preliminary data.</text>
</comment>
<evidence type="ECO:0000256" key="2">
    <source>
        <dbReference type="ARBA" id="ARBA00022801"/>
    </source>
</evidence>
<dbReference type="AlphaFoldDB" id="A0A8H7SSN5"/>
<feature type="non-terminal residue" evidence="6">
    <location>
        <position position="1"/>
    </location>
</feature>
<evidence type="ECO:0000256" key="1">
    <source>
        <dbReference type="ARBA" id="ARBA00010774"/>
    </source>
</evidence>
<evidence type="ECO:0000259" key="5">
    <source>
        <dbReference type="PROSITE" id="PS51015"/>
    </source>
</evidence>
<evidence type="ECO:0000313" key="6">
    <source>
        <dbReference type="EMBL" id="KAG2233688.1"/>
    </source>
</evidence>
<dbReference type="InterPro" id="IPR029071">
    <property type="entry name" value="Ubiquitin-like_domsf"/>
</dbReference>
<dbReference type="PANTHER" id="PTHR12121:SF45">
    <property type="entry name" value="NOCTURNIN"/>
    <property type="match status" value="1"/>
</dbReference>
<proteinExistence type="inferred from homology"/>
<name>A0A8H7SSN5_9FUNG</name>
<protein>
    <recommendedName>
        <fullName evidence="5">YDG domain-containing protein</fullName>
    </recommendedName>
</protein>
<dbReference type="GO" id="GO:0006139">
    <property type="term" value="P:nucleobase-containing compound metabolic process"/>
    <property type="evidence" value="ECO:0007669"/>
    <property type="project" value="UniProtKB-ARBA"/>
</dbReference>
<dbReference type="SUPFAM" id="SSF54236">
    <property type="entry name" value="Ubiquitin-like"/>
    <property type="match status" value="1"/>
</dbReference>
<dbReference type="InterPro" id="IPR003105">
    <property type="entry name" value="SRA_YDG"/>
</dbReference>
<dbReference type="Gene3D" id="3.30.40.10">
    <property type="entry name" value="Zinc/RING finger domain, C3HC4 (zinc finger)"/>
    <property type="match status" value="1"/>
</dbReference>
<dbReference type="InterPro" id="IPR015947">
    <property type="entry name" value="PUA-like_sf"/>
</dbReference>
<evidence type="ECO:0000256" key="4">
    <source>
        <dbReference type="PROSITE-ProRule" id="PRU00358"/>
    </source>
</evidence>
<dbReference type="SUPFAM" id="SSF56219">
    <property type="entry name" value="DNase I-like"/>
    <property type="match status" value="1"/>
</dbReference>
<dbReference type="SMART" id="SM00466">
    <property type="entry name" value="SRA"/>
    <property type="match status" value="1"/>
</dbReference>
<dbReference type="GO" id="GO:0000175">
    <property type="term" value="F:3'-5'-RNA exonuclease activity"/>
    <property type="evidence" value="ECO:0007669"/>
    <property type="project" value="TreeGrafter"/>
</dbReference>
<keyword evidence="3 4" id="KW-0539">Nucleus</keyword>
<evidence type="ECO:0000256" key="3">
    <source>
        <dbReference type="ARBA" id="ARBA00023242"/>
    </source>
</evidence>
<dbReference type="PANTHER" id="PTHR12121">
    <property type="entry name" value="CARBON CATABOLITE REPRESSOR PROTEIN 4"/>
    <property type="match status" value="1"/>
</dbReference>
<evidence type="ECO:0000313" key="7">
    <source>
        <dbReference type="Proteomes" id="UP000613177"/>
    </source>
</evidence>
<dbReference type="GO" id="GO:0005634">
    <property type="term" value="C:nucleus"/>
    <property type="evidence" value="ECO:0007669"/>
    <property type="project" value="UniProtKB-SubCell"/>
</dbReference>
<sequence length="717" mass="81836">MNNKPKVPGIVPKVFERVFENVPDQVQLTTTVGGIRIMTFNILAQSLIKRELFPDSGDILKWKPRRKMIVEEIQMYNPDIVAIQELDNFECYYEKVFEDIGYTVKYYYHPAKRHGCGIAFKKEKLDIVDYATVDYNTDQACLPSYMTGNIAQLAALQLKNNPDVGFIVGNTHLYWKPCANYERFRQITIYEKRFLEFKSRMNSGHEHRWISLLLGDFNSEPIDAGYSILTKKSLEQAEIDDLNESRSYINKDDESQGSTIAAEDDGGAGDIVVNIDELATVDQLLSNHKDTRLWMSIYSNFGKVNKDESQKGSFGEPKYTNYPSQFQGTLDYMFLERDEQSVSIKRILMLPSVEILKPSLPNKNFGSDHLCLLLIPSENQKRVPINVLKEETVASFRSKVAGEVRLSETNFLLIAFGKIMMDTKANEEAATLFSTYRIRHQTCVFVHISVQNKTPCQTENRIIRPATAAKQTARIRNSNNSSISIPFGGYKCDPLICDQCDNYWHLRCANLRKIPAGEYWYCPDCINLDDKLIVGKNECVNEERYRKKIIVIRDIDCILVPPQHSGKIPGIYCGQSWACRALSHDWGIHRASRALLAGSSYTGAVSLVLSRGLKEDRDEGYQFVYSGSGGQLRSKSYVDSARMTEDQTLTKMNKALAITCYAPFNPEIGSKSLQWRKSRPIRVCRAAKRLDSHPEFAPLQGIRYDGLYKVVRYWPHK</sequence>
<dbReference type="Pfam" id="PF02182">
    <property type="entry name" value="SAD_SRA"/>
    <property type="match status" value="1"/>
</dbReference>
<dbReference type="Pfam" id="PF03372">
    <property type="entry name" value="Exo_endo_phos"/>
    <property type="match status" value="1"/>
</dbReference>
<dbReference type="Gene3D" id="3.60.10.10">
    <property type="entry name" value="Endonuclease/exonuclease/phosphatase"/>
    <property type="match status" value="1"/>
</dbReference>
<dbReference type="InterPro" id="IPR050410">
    <property type="entry name" value="CCR4/nocturin_mRNA_transcr"/>
</dbReference>
<gene>
    <name evidence="6" type="ORF">INT48_009432</name>
</gene>